<feature type="region of interest" description="Disordered" evidence="5">
    <location>
        <begin position="378"/>
        <end position="420"/>
    </location>
</feature>
<dbReference type="PANTHER" id="PTHR36172:SF1">
    <property type="entry name" value="RESOLVASE-RELATED"/>
    <property type="match status" value="1"/>
</dbReference>
<evidence type="ECO:0000259" key="6">
    <source>
        <dbReference type="Pfam" id="PF01385"/>
    </source>
</evidence>
<dbReference type="HOGENOM" id="CLU_032903_16_5_10"/>
<dbReference type="GO" id="GO:0006310">
    <property type="term" value="P:DNA recombination"/>
    <property type="evidence" value="ECO:0007669"/>
    <property type="project" value="UniProtKB-KW"/>
</dbReference>
<evidence type="ECO:0000313" key="9">
    <source>
        <dbReference type="Proteomes" id="UP000000933"/>
    </source>
</evidence>
<dbReference type="PANTHER" id="PTHR36172">
    <property type="match status" value="1"/>
</dbReference>
<dbReference type="Pfam" id="PF07282">
    <property type="entry name" value="Cas12f1-like_TNB"/>
    <property type="match status" value="1"/>
</dbReference>
<dbReference type="EMBL" id="FP565814">
    <property type="protein sequence ID" value="CBH23164.1"/>
    <property type="molecule type" value="Genomic_DNA"/>
</dbReference>
<evidence type="ECO:0000256" key="2">
    <source>
        <dbReference type="ARBA" id="ARBA00022578"/>
    </source>
</evidence>
<dbReference type="Proteomes" id="UP000000933">
    <property type="component" value="Chromosome"/>
</dbReference>
<dbReference type="InterPro" id="IPR051491">
    <property type="entry name" value="Recombinase/Transposase-rel"/>
</dbReference>
<proteinExistence type="inferred from homology"/>
<dbReference type="PATRIC" id="fig|761659.10.peg.280"/>
<gene>
    <name evidence="8" type="ordered locus">SRM_00243</name>
</gene>
<feature type="domain" description="Cas12f1-like TNB" evidence="7">
    <location>
        <begin position="294"/>
        <end position="357"/>
    </location>
</feature>
<dbReference type="AlphaFoldDB" id="D5H559"/>
<keyword evidence="3" id="KW-0238">DNA-binding</keyword>
<dbReference type="RefSeq" id="WP_013060732.1">
    <property type="nucleotide sequence ID" value="NC_014032.1"/>
</dbReference>
<accession>D5H559</accession>
<dbReference type="NCBIfam" id="TIGR01766">
    <property type="entry name" value="IS200/IS605 family accessory protein TnpB-like domain"/>
    <property type="match status" value="1"/>
</dbReference>
<evidence type="ECO:0000256" key="5">
    <source>
        <dbReference type="SAM" id="MobiDB-lite"/>
    </source>
</evidence>
<evidence type="ECO:0000256" key="4">
    <source>
        <dbReference type="ARBA" id="ARBA00023172"/>
    </source>
</evidence>
<dbReference type="Pfam" id="PF01385">
    <property type="entry name" value="OrfB_IS605"/>
    <property type="match status" value="1"/>
</dbReference>
<feature type="domain" description="Probable transposase IS891/IS1136/IS1341" evidence="6">
    <location>
        <begin position="156"/>
        <end position="275"/>
    </location>
</feature>
<dbReference type="GO" id="GO:0032196">
    <property type="term" value="P:transposition"/>
    <property type="evidence" value="ECO:0007669"/>
    <property type="project" value="UniProtKB-KW"/>
</dbReference>
<protein>
    <submittedName>
        <fullName evidence="8">Transposase</fullName>
    </submittedName>
</protein>
<evidence type="ECO:0000259" key="7">
    <source>
        <dbReference type="Pfam" id="PF07282"/>
    </source>
</evidence>
<feature type="compositionally biased region" description="Polar residues" evidence="5">
    <location>
        <begin position="387"/>
        <end position="397"/>
    </location>
</feature>
<dbReference type="InterPro" id="IPR010095">
    <property type="entry name" value="Cas12f1-like_TNB"/>
</dbReference>
<comment type="similarity">
    <text evidence="1">In the C-terminal section; belongs to the transposase 35 family.</text>
</comment>
<keyword evidence="4" id="KW-0233">DNA recombination</keyword>
<dbReference type="NCBIfam" id="NF040570">
    <property type="entry name" value="guided_TnpB"/>
    <property type="match status" value="1"/>
</dbReference>
<reference evidence="9" key="2">
    <citation type="submission" date="2010-04" db="EMBL/GenBank/DDBJ databases">
        <title>Genome sequence of Salinibacter ruber M8.</title>
        <authorList>
            <consortium name="Genoscope"/>
        </authorList>
    </citation>
    <scope>NUCLEOTIDE SEQUENCE [LARGE SCALE GENOMIC DNA]</scope>
    <source>
        <strain evidence="9">M8</strain>
    </source>
</reference>
<reference evidence="8 9" key="1">
    <citation type="journal article" date="2010" name="ISME J.">
        <title>Fine-scale evolution: genomic, phenotypic and ecological differentiation in two coexisting Salinibacter ruber strains.</title>
        <authorList>
            <person name="Pena A."/>
            <person name="Teeling H."/>
            <person name="Huerta-Cepas J."/>
            <person name="Santos F."/>
            <person name="Yarza P."/>
            <person name="Brito-Echeverria J."/>
            <person name="Lucio M."/>
            <person name="Schmitt-Kopplin P."/>
            <person name="Meseguer I."/>
            <person name="Schenowitz C."/>
            <person name="Dossat C."/>
            <person name="Barbe V."/>
            <person name="Dopazo J."/>
            <person name="Rossello-Mora R."/>
            <person name="Schuler M."/>
            <person name="Glockner F.O."/>
            <person name="Amann R."/>
            <person name="Gabaldon T."/>
            <person name="Anton J."/>
        </authorList>
    </citation>
    <scope>NUCLEOTIDE SEQUENCE [LARGE SCALE GENOMIC DNA]</scope>
    <source>
        <strain evidence="8 9">M8</strain>
    </source>
</reference>
<sequence length="420" mass="48566">MYLTRKLKLGKTDQLDRLARRAGKLWSTVAKWHWRFVDRQGYWLSKGQAQKMYCKGFDGLHSQSAQAVADSFYDSLQSWRKKRQNGNYEGLRPPYKQKRHFKVQWKSSAIRLRDDGVLRLSSGRGNDPVLIDWPSGQEPKRVEIGWDGDQYELRCQYEVEEDQEPKGTKKAGVDLGERHLATVYVENGENISVHGGRLRSLRRQHNRMLSTLRSKIDRKEKGSRRWKRLARAKDRQLRKIRNQIEDFLHKVTTRLVNVLHERRTGTVVVGDLTGIRERIKYGDRMNQRLHQWAYSKFEHMLTYKAQLRGMTVERASEAYTSQTCPNCEHRHKPNGRDFNCPQCSFEAHRDVVGARNILNERYPGATQVAGEMASPTGVRYRPHMRTEPTSSESQRCNPATAGKTCTEPKGSCGQAGRPVG</sequence>
<name>D5H559_SALRM</name>
<evidence type="ECO:0000256" key="3">
    <source>
        <dbReference type="ARBA" id="ARBA00023125"/>
    </source>
</evidence>
<dbReference type="GO" id="GO:0003677">
    <property type="term" value="F:DNA binding"/>
    <property type="evidence" value="ECO:0007669"/>
    <property type="project" value="UniProtKB-KW"/>
</dbReference>
<evidence type="ECO:0000256" key="1">
    <source>
        <dbReference type="ARBA" id="ARBA00008761"/>
    </source>
</evidence>
<evidence type="ECO:0000313" key="8">
    <source>
        <dbReference type="EMBL" id="CBH23164.1"/>
    </source>
</evidence>
<dbReference type="InterPro" id="IPR001959">
    <property type="entry name" value="Transposase"/>
</dbReference>
<organism evidence="8 9">
    <name type="scientific">Salinibacter ruber (strain M8)</name>
    <dbReference type="NCBI Taxonomy" id="761659"/>
    <lineage>
        <taxon>Bacteria</taxon>
        <taxon>Pseudomonadati</taxon>
        <taxon>Rhodothermota</taxon>
        <taxon>Rhodothermia</taxon>
        <taxon>Rhodothermales</taxon>
        <taxon>Salinibacteraceae</taxon>
        <taxon>Salinibacter</taxon>
    </lineage>
</organism>
<dbReference type="KEGG" id="srm:SRM_00243"/>
<keyword evidence="2" id="KW-0815">Transposition</keyword>